<dbReference type="GO" id="GO:0061599">
    <property type="term" value="F:molybdopterin molybdotransferase activity"/>
    <property type="evidence" value="ECO:0007669"/>
    <property type="project" value="UniProtKB-UniRule"/>
</dbReference>
<dbReference type="GO" id="GO:0046872">
    <property type="term" value="F:metal ion binding"/>
    <property type="evidence" value="ECO:0007669"/>
    <property type="project" value="UniProtKB-UniRule"/>
</dbReference>
<dbReference type="EC" id="2.10.1.1" evidence="6"/>
<dbReference type="Gene3D" id="3.40.980.10">
    <property type="entry name" value="MoaB/Mog-like domain"/>
    <property type="match status" value="1"/>
</dbReference>
<evidence type="ECO:0000256" key="6">
    <source>
        <dbReference type="RuleBase" id="RU365090"/>
    </source>
</evidence>
<keyword evidence="6" id="KW-0500">Molybdenum</keyword>
<comment type="similarity">
    <text evidence="3 6">Belongs to the MoeA family.</text>
</comment>
<comment type="catalytic activity">
    <reaction evidence="5">
        <text>adenylyl-molybdopterin + molybdate = Mo-molybdopterin + AMP + H(+)</text>
        <dbReference type="Rhea" id="RHEA:35047"/>
        <dbReference type="ChEBI" id="CHEBI:15378"/>
        <dbReference type="ChEBI" id="CHEBI:36264"/>
        <dbReference type="ChEBI" id="CHEBI:62727"/>
        <dbReference type="ChEBI" id="CHEBI:71302"/>
        <dbReference type="ChEBI" id="CHEBI:456215"/>
        <dbReference type="EC" id="2.10.1.1"/>
    </reaction>
</comment>
<reference evidence="8 9" key="1">
    <citation type="journal article" date="2014" name="Genome Announc.">
        <title>Draft Genome Sequence of Moraxella bovoculi Strain 237T (ATCC BAA-1259T) Isolated from a Calf with Infectious Bovine Keratoconjunctivitis.</title>
        <authorList>
            <person name="Calcutt M.J."/>
            <person name="Foecking M.F."/>
            <person name="Martin N.T."/>
            <person name="Mhlanga-Mutangadura T."/>
            <person name="Reilly T.J."/>
        </authorList>
    </citation>
    <scope>NUCLEOTIDE SEQUENCE [LARGE SCALE GENOMIC DNA]</scope>
    <source>
        <strain evidence="8 9">237</strain>
    </source>
</reference>
<dbReference type="PROSITE" id="PS01079">
    <property type="entry name" value="MOCF_BIOSYNTHESIS_2"/>
    <property type="match status" value="1"/>
</dbReference>
<evidence type="ECO:0000313" key="8">
    <source>
        <dbReference type="EMBL" id="KDN25348.1"/>
    </source>
</evidence>
<dbReference type="SUPFAM" id="SSF53218">
    <property type="entry name" value="Molybdenum cofactor biosynthesis proteins"/>
    <property type="match status" value="1"/>
</dbReference>
<dbReference type="SMART" id="SM00852">
    <property type="entry name" value="MoCF_biosynth"/>
    <property type="match status" value="1"/>
</dbReference>
<dbReference type="Pfam" id="PF03454">
    <property type="entry name" value="MoeA_C"/>
    <property type="match status" value="1"/>
</dbReference>
<sequence>MSLIPVKDLKQAISLRAHDHAQAHPRPVHTCQLDDALECILAEQVVADFDVPRQNLSAMDGFALGVGSDLSDQTAFEVIGESCAGSPFAGQIQANQAVRILTGAVVPSDADTVVMQENTDYQSIADFPYTVTLTQVATAGSNIRRQGEEITKGEALLDVGKRLNPADISLLASLGVASVLVCQPLTVGVIATGDELVAVGESLPSLANIYNSNTPTIKALLARLPVQVRDYGIIPDDLDQTKAAVQRAIDECDVIISSAGVSVGDYDYLTEVIGQLGRVHHYKVNMKPGKPFVFGEFHRADKPVLYFGLPGNPLSTIVGMLQFVRPALWQLSGCDSHDLPYAPAMPAVCQTDITKKGTRQEFLRAVFVFHGGRLSVKPLGAQDSHRVKQMSHANCLLVLPCDCTGVRAGDTVMIEPFEWCFG</sequence>
<dbReference type="PANTHER" id="PTHR10192">
    <property type="entry name" value="MOLYBDOPTERIN BIOSYNTHESIS PROTEIN"/>
    <property type="match status" value="1"/>
</dbReference>
<dbReference type="NCBIfam" id="NF045515">
    <property type="entry name" value="Glp_gephyrin"/>
    <property type="match status" value="1"/>
</dbReference>
<accession>A0A066UMB0</accession>
<dbReference type="Pfam" id="PF03453">
    <property type="entry name" value="MoeA_N"/>
    <property type="match status" value="1"/>
</dbReference>
<organism evidence="8 9">
    <name type="scientific">Moraxella bovoculi 237</name>
    <dbReference type="NCBI Taxonomy" id="743974"/>
    <lineage>
        <taxon>Bacteria</taxon>
        <taxon>Pseudomonadati</taxon>
        <taxon>Pseudomonadota</taxon>
        <taxon>Gammaproteobacteria</taxon>
        <taxon>Moraxellales</taxon>
        <taxon>Moraxellaceae</taxon>
        <taxon>Moraxella</taxon>
    </lineage>
</organism>
<keyword evidence="6" id="KW-0808">Transferase</keyword>
<dbReference type="InterPro" id="IPR005110">
    <property type="entry name" value="MoeA_linker/N"/>
</dbReference>
<evidence type="ECO:0000256" key="1">
    <source>
        <dbReference type="ARBA" id="ARBA00002901"/>
    </source>
</evidence>
<dbReference type="InterPro" id="IPR036425">
    <property type="entry name" value="MoaB/Mog-like_dom_sf"/>
</dbReference>
<gene>
    <name evidence="8" type="ORF">MBO_04674</name>
</gene>
<dbReference type="EMBL" id="AOMT01000021">
    <property type="protein sequence ID" value="KDN25348.1"/>
    <property type="molecule type" value="Genomic_DNA"/>
</dbReference>
<dbReference type="SUPFAM" id="SSF63882">
    <property type="entry name" value="MoeA N-terminal region -like"/>
    <property type="match status" value="1"/>
</dbReference>
<protein>
    <recommendedName>
        <fullName evidence="6">Molybdopterin molybdenumtransferase</fullName>
        <ecNumber evidence="6">2.10.1.1</ecNumber>
    </recommendedName>
</protein>
<proteinExistence type="inferred from homology"/>
<dbReference type="PANTHER" id="PTHR10192:SF5">
    <property type="entry name" value="GEPHYRIN"/>
    <property type="match status" value="1"/>
</dbReference>
<evidence type="ECO:0000313" key="9">
    <source>
        <dbReference type="Proteomes" id="UP000035860"/>
    </source>
</evidence>
<dbReference type="Gene3D" id="3.90.105.10">
    <property type="entry name" value="Molybdopterin biosynthesis moea protein, domain 2"/>
    <property type="match status" value="1"/>
</dbReference>
<dbReference type="InterPro" id="IPR005111">
    <property type="entry name" value="MoeA_C_domain_IV"/>
</dbReference>
<dbReference type="CDD" id="cd00887">
    <property type="entry name" value="MoeA"/>
    <property type="match status" value="1"/>
</dbReference>
<evidence type="ECO:0000256" key="5">
    <source>
        <dbReference type="ARBA" id="ARBA00047317"/>
    </source>
</evidence>
<name>A0A066UMB0_9GAMM</name>
<dbReference type="OrthoDB" id="9804758at2"/>
<dbReference type="Pfam" id="PF00994">
    <property type="entry name" value="MoCF_biosynth"/>
    <property type="match status" value="1"/>
</dbReference>
<dbReference type="GO" id="GO:0006777">
    <property type="term" value="P:Mo-molybdopterin cofactor biosynthetic process"/>
    <property type="evidence" value="ECO:0007669"/>
    <property type="project" value="UniProtKB-UniRule"/>
</dbReference>
<dbReference type="Gene3D" id="2.40.340.10">
    <property type="entry name" value="MoeA, C-terminal, domain IV"/>
    <property type="match status" value="1"/>
</dbReference>
<keyword evidence="6" id="KW-0479">Metal-binding</keyword>
<keyword evidence="6" id="KW-0460">Magnesium</keyword>
<feature type="domain" description="MoaB/Mog" evidence="7">
    <location>
        <begin position="188"/>
        <end position="330"/>
    </location>
</feature>
<dbReference type="Gene3D" id="2.170.190.11">
    <property type="entry name" value="Molybdopterin biosynthesis moea protein, domain 3"/>
    <property type="match status" value="1"/>
</dbReference>
<comment type="caution">
    <text evidence="8">The sequence shown here is derived from an EMBL/GenBank/DDBJ whole genome shotgun (WGS) entry which is preliminary data.</text>
</comment>
<evidence type="ECO:0000256" key="4">
    <source>
        <dbReference type="ARBA" id="ARBA00023150"/>
    </source>
</evidence>
<dbReference type="AlphaFoldDB" id="A0A066UMB0"/>
<dbReference type="SUPFAM" id="SSF63867">
    <property type="entry name" value="MoeA C-terminal domain-like"/>
    <property type="match status" value="1"/>
</dbReference>
<comment type="pathway">
    <text evidence="2 6">Cofactor biosynthesis; molybdopterin biosynthesis.</text>
</comment>
<keyword evidence="4 6" id="KW-0501">Molybdenum cofactor biosynthesis</keyword>
<dbReference type="RefSeq" id="WP_036364378.1">
    <property type="nucleotide sequence ID" value="NZ_AOMT01000021.1"/>
</dbReference>
<dbReference type="Proteomes" id="UP000035860">
    <property type="component" value="Unassembled WGS sequence"/>
</dbReference>
<dbReference type="InterPro" id="IPR038987">
    <property type="entry name" value="MoeA-like"/>
</dbReference>
<dbReference type="InterPro" id="IPR036135">
    <property type="entry name" value="MoeA_linker/N_sf"/>
</dbReference>
<dbReference type="UniPathway" id="UPA00344"/>
<keyword evidence="9" id="KW-1185">Reference proteome</keyword>
<dbReference type="InterPro" id="IPR001453">
    <property type="entry name" value="MoaB/Mog_dom"/>
</dbReference>
<comment type="cofactor">
    <cofactor evidence="6">
        <name>Mg(2+)</name>
        <dbReference type="ChEBI" id="CHEBI:18420"/>
    </cofactor>
</comment>
<dbReference type="InterPro" id="IPR036688">
    <property type="entry name" value="MoeA_C_domain_IV_sf"/>
</dbReference>
<dbReference type="NCBIfam" id="TIGR00177">
    <property type="entry name" value="molyb_syn"/>
    <property type="match status" value="1"/>
</dbReference>
<dbReference type="GO" id="GO:0005829">
    <property type="term" value="C:cytosol"/>
    <property type="evidence" value="ECO:0007669"/>
    <property type="project" value="TreeGrafter"/>
</dbReference>
<evidence type="ECO:0000256" key="2">
    <source>
        <dbReference type="ARBA" id="ARBA00005046"/>
    </source>
</evidence>
<comment type="function">
    <text evidence="1 6">Catalyzes the insertion of molybdate into adenylated molybdopterin with the concomitant release of AMP.</text>
</comment>
<evidence type="ECO:0000259" key="7">
    <source>
        <dbReference type="SMART" id="SM00852"/>
    </source>
</evidence>
<dbReference type="eggNOG" id="COG0303">
    <property type="taxonomic scope" value="Bacteria"/>
</dbReference>
<dbReference type="InterPro" id="IPR008284">
    <property type="entry name" value="MoCF_biosynth_CS"/>
</dbReference>
<evidence type="ECO:0000256" key="3">
    <source>
        <dbReference type="ARBA" id="ARBA00010763"/>
    </source>
</evidence>